<reference evidence="4 5" key="1">
    <citation type="submission" date="2015-09" db="EMBL/GenBank/DDBJ databases">
        <title>Draft genome of a European isolate of the apple canker pathogen Neonectria ditissima.</title>
        <authorList>
            <person name="Gomez-Cortecero A."/>
            <person name="Harrison R.J."/>
            <person name="Armitage A.D."/>
        </authorList>
    </citation>
    <scope>NUCLEOTIDE SEQUENCE [LARGE SCALE GENOMIC DNA]</scope>
    <source>
        <strain evidence="4 5">R09/05</strain>
    </source>
</reference>
<dbReference type="SUPFAM" id="SSF53335">
    <property type="entry name" value="S-adenosyl-L-methionine-dependent methyltransferases"/>
    <property type="match status" value="1"/>
</dbReference>
<dbReference type="Gene3D" id="3.40.50.150">
    <property type="entry name" value="Vaccinia Virus protein VP39"/>
    <property type="match status" value="1"/>
</dbReference>
<dbReference type="EMBL" id="LKCW01000253">
    <property type="protein sequence ID" value="KPM35429.1"/>
    <property type="molecule type" value="Genomic_DNA"/>
</dbReference>
<dbReference type="OrthoDB" id="2013972at2759"/>
<gene>
    <name evidence="4" type="ORF">AK830_g11130</name>
</gene>
<evidence type="ECO:0000256" key="2">
    <source>
        <dbReference type="SAM" id="MobiDB-lite"/>
    </source>
</evidence>
<dbReference type="STRING" id="78410.A0A0P7ADU7"/>
<dbReference type="CDD" id="cd02440">
    <property type="entry name" value="AdoMet_MTases"/>
    <property type="match status" value="1"/>
</dbReference>
<evidence type="ECO:0000259" key="3">
    <source>
        <dbReference type="Pfam" id="PF13649"/>
    </source>
</evidence>
<comment type="similarity">
    <text evidence="1">Belongs to the methyltransferase superfamily. LaeA methyltransferase family.</text>
</comment>
<comment type="caution">
    <text evidence="4">The sequence shown here is derived from an EMBL/GenBank/DDBJ whole genome shotgun (WGS) entry which is preliminary data.</text>
</comment>
<feature type="region of interest" description="Disordered" evidence="2">
    <location>
        <begin position="1"/>
        <end position="120"/>
    </location>
</feature>
<keyword evidence="5" id="KW-1185">Reference proteome</keyword>
<sequence>MSEWSGFTYASAAPLPTFARRPQREKERHPDDPSRSNSTTRDPTRSRLAFRHTRTSSGSQASQGSQASRSSHESTLHSSSSPAAGDDESLHQQPQPTVVSSDSPASSASSIPTSPRPLLSLSGAASSASFLFSRTSTGEKSRARDRRLRQVEVLSALDLKNVTMYSELEASNKPMSGNTKQINIPLNTRTESISSASGATTLSTHTMTSTDPSNSSDNPATKPFILRNGRTYYNDPTMEYPLPHDLTELHRQCLRTMLLIQLFGGPITSPHLRVHPPTRVLEIGCGTGFWSMMCHRYFKERGHSGISFTGVDIAPLAPGSTSAPTDASKPDKDMDWTFVQHDLRQTPWPFPDEEFDLIMVKDTCLMIPNLLYQGFMEEYIRMLRPGGTVEMWESDTTFRMLRPHVPNAAPGSEEADEHESAMNLGAYLMTANTPLSAPLNTFLVEYNHWVSRALELRTLTGVPCTLIGPFLVQESETMMDVRSKRMAIPLSEVRWEREGVGGVVTKDGKSYVEMKGKGPPHQKVEKKSLTVGQSALRKTAMLTVVQLIQALEPILRDASGKSQDEWDVWLGKMMADLMSENGTSWGECLEVGAWSARKRAKPT</sequence>
<dbReference type="Proteomes" id="UP000050424">
    <property type="component" value="Unassembled WGS sequence"/>
</dbReference>
<dbReference type="PANTHER" id="PTHR43591:SF50">
    <property type="entry name" value="METHYLTRANSFERASE DOMAIN-CONTAINING PROTEIN-RELATED"/>
    <property type="match status" value="1"/>
</dbReference>
<evidence type="ECO:0000256" key="1">
    <source>
        <dbReference type="ARBA" id="ARBA00038158"/>
    </source>
</evidence>
<dbReference type="Pfam" id="PF13649">
    <property type="entry name" value="Methyltransf_25"/>
    <property type="match status" value="1"/>
</dbReference>
<accession>A0A0P7ADU7</accession>
<name>A0A0P7ADU7_9HYPO</name>
<feature type="domain" description="Methyltransferase" evidence="3">
    <location>
        <begin position="280"/>
        <end position="387"/>
    </location>
</feature>
<feature type="compositionally biased region" description="Low complexity" evidence="2">
    <location>
        <begin position="96"/>
        <end position="120"/>
    </location>
</feature>
<feature type="compositionally biased region" description="Basic and acidic residues" evidence="2">
    <location>
        <begin position="22"/>
        <end position="34"/>
    </location>
</feature>
<dbReference type="PANTHER" id="PTHR43591">
    <property type="entry name" value="METHYLTRANSFERASE"/>
    <property type="match status" value="1"/>
</dbReference>
<dbReference type="AlphaFoldDB" id="A0A0P7ADU7"/>
<evidence type="ECO:0000313" key="5">
    <source>
        <dbReference type="Proteomes" id="UP000050424"/>
    </source>
</evidence>
<feature type="compositionally biased region" description="Low complexity" evidence="2">
    <location>
        <begin position="55"/>
        <end position="69"/>
    </location>
</feature>
<dbReference type="InterPro" id="IPR041698">
    <property type="entry name" value="Methyltransf_25"/>
</dbReference>
<evidence type="ECO:0000313" key="4">
    <source>
        <dbReference type="EMBL" id="KPM35429.1"/>
    </source>
</evidence>
<proteinExistence type="inferred from homology"/>
<dbReference type="InterPro" id="IPR029063">
    <property type="entry name" value="SAM-dependent_MTases_sf"/>
</dbReference>
<protein>
    <recommendedName>
        <fullName evidence="3">Methyltransferase domain-containing protein</fullName>
    </recommendedName>
</protein>
<organism evidence="4 5">
    <name type="scientific">Neonectria ditissima</name>
    <dbReference type="NCBI Taxonomy" id="78410"/>
    <lineage>
        <taxon>Eukaryota</taxon>
        <taxon>Fungi</taxon>
        <taxon>Dikarya</taxon>
        <taxon>Ascomycota</taxon>
        <taxon>Pezizomycotina</taxon>
        <taxon>Sordariomycetes</taxon>
        <taxon>Hypocreomycetidae</taxon>
        <taxon>Hypocreales</taxon>
        <taxon>Nectriaceae</taxon>
        <taxon>Neonectria</taxon>
    </lineage>
</organism>
<feature type="region of interest" description="Disordered" evidence="2">
    <location>
        <begin position="202"/>
        <end position="226"/>
    </location>
</feature>